<accession>A0A239G347</accession>
<evidence type="ECO:0000313" key="4">
    <source>
        <dbReference type="Proteomes" id="UP000198304"/>
    </source>
</evidence>
<dbReference type="HAMAP" id="MF_01845">
    <property type="entry name" value="UPF0597"/>
    <property type="match status" value="1"/>
</dbReference>
<evidence type="ECO:0000313" key="3">
    <source>
        <dbReference type="EMBL" id="SNS63657.1"/>
    </source>
</evidence>
<dbReference type="GO" id="GO:0019450">
    <property type="term" value="P:L-cysteine catabolic process to pyruvate"/>
    <property type="evidence" value="ECO:0007669"/>
    <property type="project" value="TreeGrafter"/>
</dbReference>
<dbReference type="Pfam" id="PF03313">
    <property type="entry name" value="SDH_alpha"/>
    <property type="match status" value="1"/>
</dbReference>
<evidence type="ECO:0000256" key="1">
    <source>
        <dbReference type="HAMAP-Rule" id="MF_01845"/>
    </source>
</evidence>
<name>A0A239G347_9FIRM</name>
<dbReference type="RefSeq" id="WP_176431403.1">
    <property type="nucleotide sequence ID" value="NZ_FZOJ01000015.1"/>
</dbReference>
<comment type="similarity">
    <text evidence="1">Belongs to the UPF0597 family.</text>
</comment>
<keyword evidence="4" id="KW-1185">Reference proteome</keyword>
<dbReference type="PANTHER" id="PTHR30501">
    <property type="entry name" value="UPF0597 PROTEIN YHAM"/>
    <property type="match status" value="1"/>
</dbReference>
<dbReference type="InterPro" id="IPR005130">
    <property type="entry name" value="Ser_deHydtase-like_asu"/>
</dbReference>
<protein>
    <recommendedName>
        <fullName evidence="1">UPF0597 protein SAMN05446037_101546</fullName>
    </recommendedName>
</protein>
<gene>
    <name evidence="3" type="ORF">SAMN05446037_101546</name>
</gene>
<organism evidence="3 4">
    <name type="scientific">Anaerovirgula multivorans</name>
    <dbReference type="NCBI Taxonomy" id="312168"/>
    <lineage>
        <taxon>Bacteria</taxon>
        <taxon>Bacillati</taxon>
        <taxon>Bacillota</taxon>
        <taxon>Clostridia</taxon>
        <taxon>Peptostreptococcales</taxon>
        <taxon>Natronincolaceae</taxon>
        <taxon>Anaerovirgula</taxon>
    </lineage>
</organism>
<dbReference type="EMBL" id="FZOJ01000015">
    <property type="protein sequence ID" value="SNS63657.1"/>
    <property type="molecule type" value="Genomic_DNA"/>
</dbReference>
<dbReference type="Proteomes" id="UP000198304">
    <property type="component" value="Unassembled WGS sequence"/>
</dbReference>
<dbReference type="GO" id="GO:0080146">
    <property type="term" value="F:L-cysteine desulfhydrase activity"/>
    <property type="evidence" value="ECO:0007669"/>
    <property type="project" value="TreeGrafter"/>
</dbReference>
<dbReference type="InterPro" id="IPR021144">
    <property type="entry name" value="UPF0597"/>
</dbReference>
<dbReference type="PIRSF" id="PIRSF006054">
    <property type="entry name" value="UCP006054"/>
    <property type="match status" value="1"/>
</dbReference>
<proteinExistence type="inferred from homology"/>
<reference evidence="3 4" key="1">
    <citation type="submission" date="2017-06" db="EMBL/GenBank/DDBJ databases">
        <authorList>
            <person name="Kim H.J."/>
            <person name="Triplett B.A."/>
        </authorList>
    </citation>
    <scope>NUCLEOTIDE SEQUENCE [LARGE SCALE GENOMIC DNA]</scope>
    <source>
        <strain evidence="3 4">SCA</strain>
    </source>
</reference>
<feature type="domain" description="Serine dehydratase-like alpha subunit" evidence="2">
    <location>
        <begin position="90"/>
        <end position="420"/>
    </location>
</feature>
<sequence length="425" mass="46434">MIDREKYNTYLAILKEELLPALGCTEPIAIAYAAAKAHEVLGKFPDKIIIKCSGNIIKNAKSVIVPNTGNLKGIRASALTGIVAGDASREMQVLESVMREDIKRVKELMKTDICEIQMIENVANLHIIVEVMYQKEKALVEIIHTHTNICKVVKDGHVLFEKKYEKEDFNSPLSDRSLLKVKDILEFATTVKMEDVEELLNKQIEYNLKIAQEGLERKYGVNIGKMLLECYGDNILTKIRAYAAAGSDARMSGCSLPVVTNSGSGNQGMTTSLPVIIYAKEKKFDKEKMYRALVLANLITIHQKTGIGRLSAYCGAVSAACGSGTGITYLEGGTLEKIEKTIINTLANVSGIVCDGAKASCAAKIASSLDAAMMAHFLAMRDSVFEVDSGIVKETVENTISAVGRLGREGMKETDIEVLKIMLDQ</sequence>
<evidence type="ECO:0000259" key="2">
    <source>
        <dbReference type="Pfam" id="PF03313"/>
    </source>
</evidence>
<dbReference type="AlphaFoldDB" id="A0A239G347"/>
<dbReference type="PANTHER" id="PTHR30501:SF2">
    <property type="entry name" value="UPF0597 PROTEIN YHAM"/>
    <property type="match status" value="1"/>
</dbReference>